<evidence type="ECO:0000313" key="3">
    <source>
        <dbReference type="Proteomes" id="UP001549773"/>
    </source>
</evidence>
<feature type="transmembrane region" description="Helical" evidence="1">
    <location>
        <begin position="104"/>
        <end position="125"/>
    </location>
</feature>
<reference evidence="2 3" key="1">
    <citation type="submission" date="2024-07" db="EMBL/GenBank/DDBJ databases">
        <title>The genome sequence of type strain Sediminicola luteus GDMCC 1.2596T.</title>
        <authorList>
            <person name="Liu Y."/>
        </authorList>
    </citation>
    <scope>NUCLEOTIDE SEQUENCE [LARGE SCALE GENOMIC DNA]</scope>
    <source>
        <strain evidence="2 3">GDMCC 1.2596</strain>
    </source>
</reference>
<keyword evidence="1" id="KW-1133">Transmembrane helix</keyword>
<keyword evidence="1" id="KW-0812">Transmembrane</keyword>
<dbReference type="InterPro" id="IPR046166">
    <property type="entry name" value="DUF6168"/>
</dbReference>
<proteinExistence type="predicted"/>
<evidence type="ECO:0000256" key="1">
    <source>
        <dbReference type="SAM" id="Phobius"/>
    </source>
</evidence>
<name>A0ABV2TU57_9FLAO</name>
<sequence>MLKKVLFQVLLFGFLFFFGFYAHRFILESNEILIEFPLFQIYLFHAIFSLIICASFQVLSTYEKFASQLGFIYLGTFLLKLLLFAIIFNGLLFNKEANSLTNKISLLVPVFIFLFFEVILIAKILGKAGYENK</sequence>
<feature type="transmembrane region" description="Helical" evidence="1">
    <location>
        <begin position="71"/>
        <end position="92"/>
    </location>
</feature>
<dbReference type="Pfam" id="PF19665">
    <property type="entry name" value="DUF6168"/>
    <property type="match status" value="1"/>
</dbReference>
<comment type="caution">
    <text evidence="2">The sequence shown here is derived from an EMBL/GenBank/DDBJ whole genome shotgun (WGS) entry which is preliminary data.</text>
</comment>
<accession>A0ABV2TU57</accession>
<dbReference type="Proteomes" id="UP001549773">
    <property type="component" value="Unassembled WGS sequence"/>
</dbReference>
<keyword evidence="1" id="KW-0472">Membrane</keyword>
<dbReference type="EMBL" id="JBEWYP010000002">
    <property type="protein sequence ID" value="MET7028812.1"/>
    <property type="molecule type" value="Genomic_DNA"/>
</dbReference>
<evidence type="ECO:0000313" key="2">
    <source>
        <dbReference type="EMBL" id="MET7028812.1"/>
    </source>
</evidence>
<feature type="transmembrane region" description="Helical" evidence="1">
    <location>
        <begin position="38"/>
        <end position="59"/>
    </location>
</feature>
<organism evidence="2 3">
    <name type="scientific">Sediminicola luteus</name>
    <dbReference type="NCBI Taxonomy" id="319238"/>
    <lineage>
        <taxon>Bacteria</taxon>
        <taxon>Pseudomonadati</taxon>
        <taxon>Bacteroidota</taxon>
        <taxon>Flavobacteriia</taxon>
        <taxon>Flavobacteriales</taxon>
        <taxon>Flavobacteriaceae</taxon>
        <taxon>Sediminicola</taxon>
    </lineage>
</organism>
<protein>
    <submittedName>
        <fullName evidence="2">DUF6168 family protein</fullName>
    </submittedName>
</protein>
<keyword evidence="3" id="KW-1185">Reference proteome</keyword>
<dbReference type="RefSeq" id="WP_354617643.1">
    <property type="nucleotide sequence ID" value="NZ_JBEWYP010000002.1"/>
</dbReference>
<gene>
    <name evidence="2" type="ORF">ABXZ32_05375</name>
</gene>